<dbReference type="PANTHER" id="PTHR13437:SF6">
    <property type="entry name" value="DUF632 DOMAIN-CONTAINING PROTEIN"/>
    <property type="match status" value="1"/>
</dbReference>
<dbReference type="EMBL" id="CP144746">
    <property type="protein sequence ID" value="WVZ60674.1"/>
    <property type="molecule type" value="Genomic_DNA"/>
</dbReference>
<dbReference type="GO" id="GO:0017056">
    <property type="term" value="F:structural constituent of nuclear pore"/>
    <property type="evidence" value="ECO:0007669"/>
    <property type="project" value="InterPro"/>
</dbReference>
<accession>A0AAQ3STL5</accession>
<feature type="region of interest" description="Disordered" evidence="1">
    <location>
        <begin position="437"/>
        <end position="466"/>
    </location>
</feature>
<dbReference type="Gene3D" id="6.10.140.1350">
    <property type="match status" value="1"/>
</dbReference>
<feature type="region of interest" description="Disordered" evidence="1">
    <location>
        <begin position="25"/>
        <end position="66"/>
    </location>
</feature>
<protein>
    <submittedName>
        <fullName evidence="2">Uncharacterized protein</fullName>
    </submittedName>
</protein>
<gene>
    <name evidence="2" type="ORF">U9M48_010664</name>
</gene>
<feature type="compositionally biased region" description="Basic and acidic residues" evidence="1">
    <location>
        <begin position="31"/>
        <end position="47"/>
    </location>
</feature>
<dbReference type="AlphaFoldDB" id="A0AAQ3STL5"/>
<evidence type="ECO:0000313" key="3">
    <source>
        <dbReference type="Proteomes" id="UP001341281"/>
    </source>
</evidence>
<organism evidence="2 3">
    <name type="scientific">Paspalum notatum var. saurae</name>
    <dbReference type="NCBI Taxonomy" id="547442"/>
    <lineage>
        <taxon>Eukaryota</taxon>
        <taxon>Viridiplantae</taxon>
        <taxon>Streptophyta</taxon>
        <taxon>Embryophyta</taxon>
        <taxon>Tracheophyta</taxon>
        <taxon>Spermatophyta</taxon>
        <taxon>Magnoliopsida</taxon>
        <taxon>Liliopsida</taxon>
        <taxon>Poales</taxon>
        <taxon>Poaceae</taxon>
        <taxon>PACMAD clade</taxon>
        <taxon>Panicoideae</taxon>
        <taxon>Andropogonodae</taxon>
        <taxon>Paspaleae</taxon>
        <taxon>Paspalinae</taxon>
        <taxon>Paspalum</taxon>
    </lineage>
</organism>
<evidence type="ECO:0000313" key="2">
    <source>
        <dbReference type="EMBL" id="WVZ60674.1"/>
    </source>
</evidence>
<dbReference type="GO" id="GO:0008139">
    <property type="term" value="F:nuclear localization sequence binding"/>
    <property type="evidence" value="ECO:0007669"/>
    <property type="project" value="InterPro"/>
</dbReference>
<name>A0AAQ3STL5_PASNO</name>
<sequence>MAGIDLNLLPDLQDVSRRLSFFEAAAASPDPSDRGRSNRESRFRLEDIPEEGEPTFGTPTAAASAPAGTSLALASPGLLQSQQPQAGVSAERMAEERRLMAEAQALFGEYQRQRQHQQAAEAALQLQQAWASAARLRSQEPMLYTVDGGAAGYETKWKELHPDSQRLLLQIEDKIREYRDDSEQLDQCSHLADLSLCNLRLEIYAGRITQEVESVSTIMRREYISIESLMTVIREIMRNTECAIRSYVKLRPRFIHTSAGSANSGFSYHPGSSGDQIGFSQLLARSPNFHYYSSATRRPSPFVQHTVARFEHHLGECCKWIPELEQLVQTKNDKTFAESLGSLSNAMSNVHDYLIHVASKVEHIHQYVETMKTEYLNDQRCWGDSSDPFLEANNREAAQQEAAARIIHPMLHPSPAGQPTTLVVVPMISNQLQKTPFPTVATSPSSYPTSSMRTSHAQLTNPSSSPGSVLQSIPFGSFSAFALGSTPAASLFGTGIPSSTSSPFPIPSGGIHHMLLDRTRKTI</sequence>
<dbReference type="PANTHER" id="PTHR13437">
    <property type="entry name" value="NUCLEOPORIN P58/P45 NUCLEOPORIN-LIKE PROTEIN 1"/>
    <property type="match status" value="1"/>
</dbReference>
<feature type="compositionally biased region" description="Low complexity" evidence="1">
    <location>
        <begin position="57"/>
        <end position="66"/>
    </location>
</feature>
<dbReference type="GO" id="GO:0005643">
    <property type="term" value="C:nuclear pore"/>
    <property type="evidence" value="ECO:0007669"/>
    <property type="project" value="InterPro"/>
</dbReference>
<reference evidence="2 3" key="1">
    <citation type="submission" date="2024-02" db="EMBL/GenBank/DDBJ databases">
        <title>High-quality chromosome-scale genome assembly of Pensacola bahiagrass (Paspalum notatum Flugge var. saurae).</title>
        <authorList>
            <person name="Vega J.M."/>
            <person name="Podio M."/>
            <person name="Orjuela J."/>
            <person name="Siena L.A."/>
            <person name="Pessino S.C."/>
            <person name="Combes M.C."/>
            <person name="Mariac C."/>
            <person name="Albertini E."/>
            <person name="Pupilli F."/>
            <person name="Ortiz J.P.A."/>
            <person name="Leblanc O."/>
        </authorList>
    </citation>
    <scope>NUCLEOTIDE SEQUENCE [LARGE SCALE GENOMIC DNA]</scope>
    <source>
        <strain evidence="2">R1</strain>
        <tissue evidence="2">Leaf</tissue>
    </source>
</reference>
<evidence type="ECO:0000256" key="1">
    <source>
        <dbReference type="SAM" id="MobiDB-lite"/>
    </source>
</evidence>
<keyword evidence="3" id="KW-1185">Reference proteome</keyword>
<dbReference type="Proteomes" id="UP001341281">
    <property type="component" value="Chromosome 02"/>
</dbReference>
<dbReference type="InterPro" id="IPR024882">
    <property type="entry name" value="NUP58/p45/49"/>
</dbReference>
<proteinExistence type="predicted"/>